<dbReference type="Proteomes" id="UP000494040">
    <property type="component" value="Unassembled WGS sequence"/>
</dbReference>
<protein>
    <recommendedName>
        <fullName evidence="3">Centromere protein M</fullName>
    </recommendedName>
</protein>
<evidence type="ECO:0000313" key="2">
    <source>
        <dbReference type="Proteomes" id="UP000494040"/>
    </source>
</evidence>
<name>A0A8I6RSS4_CIMLE</name>
<proteinExistence type="predicted"/>
<reference evidence="1" key="1">
    <citation type="submission" date="2022-01" db="UniProtKB">
        <authorList>
            <consortium name="EnsemblMetazoa"/>
        </authorList>
    </citation>
    <scope>IDENTIFICATION</scope>
</reference>
<dbReference type="Pfam" id="PF11111">
    <property type="entry name" value="CENP-M"/>
    <property type="match status" value="1"/>
</dbReference>
<dbReference type="OMA" id="YKFSIMI"/>
<dbReference type="OrthoDB" id="6587597at2759"/>
<organism evidence="1 2">
    <name type="scientific">Cimex lectularius</name>
    <name type="common">Bed bug</name>
    <name type="synonym">Acanthia lectularia</name>
    <dbReference type="NCBI Taxonomy" id="79782"/>
    <lineage>
        <taxon>Eukaryota</taxon>
        <taxon>Metazoa</taxon>
        <taxon>Ecdysozoa</taxon>
        <taxon>Arthropoda</taxon>
        <taxon>Hexapoda</taxon>
        <taxon>Insecta</taxon>
        <taxon>Pterygota</taxon>
        <taxon>Neoptera</taxon>
        <taxon>Paraneoptera</taxon>
        <taxon>Hemiptera</taxon>
        <taxon>Heteroptera</taxon>
        <taxon>Panheteroptera</taxon>
        <taxon>Cimicomorpha</taxon>
        <taxon>Cimicidae</taxon>
        <taxon>Cimex</taxon>
    </lineage>
</organism>
<accession>A0A8I6RSS4</accession>
<sequence length="174" mass="19300">MASDMSENPWTEELSVLILSTNTFCQKLKQAMTYASKKLYNKEIKLKLAEDVESICLSPQPDTFVDYVAVVVDTTMPNGSEFCKEKLRLLEPNYLSTRICLVNGSCSTGPLPVAKKLVKLADEYNIPFINGEIMDNNSCKLTGERILKMAVISTGFQTGIPVLIPTPKDLELIS</sequence>
<dbReference type="RefSeq" id="XP_014247481.1">
    <property type="nucleotide sequence ID" value="XM_014391995.2"/>
</dbReference>
<dbReference type="GeneID" id="106665527"/>
<dbReference type="InterPro" id="IPR027417">
    <property type="entry name" value="P-loop_NTPase"/>
</dbReference>
<dbReference type="AlphaFoldDB" id="A0A8I6RSS4"/>
<keyword evidence="2" id="KW-1185">Reference proteome</keyword>
<dbReference type="Gene3D" id="3.40.50.300">
    <property type="entry name" value="P-loop containing nucleotide triphosphate hydrolases"/>
    <property type="match status" value="1"/>
</dbReference>
<evidence type="ECO:0008006" key="3">
    <source>
        <dbReference type="Google" id="ProtNLM"/>
    </source>
</evidence>
<evidence type="ECO:0000313" key="1">
    <source>
        <dbReference type="EnsemblMetazoa" id="XP_014247481.1"/>
    </source>
</evidence>
<dbReference type="EnsemblMetazoa" id="XM_014391995.2">
    <property type="protein sequence ID" value="XP_014247481.1"/>
    <property type="gene ID" value="LOC106665527"/>
</dbReference>
<dbReference type="InterPro" id="IPR020987">
    <property type="entry name" value="Centromere_Cenp-M"/>
</dbReference>
<dbReference type="KEGG" id="clec:106665527"/>